<accession>A0AAV9X7S7</accession>
<dbReference type="InterPro" id="IPR029055">
    <property type="entry name" value="Ntn_hydrolases_N"/>
</dbReference>
<dbReference type="GO" id="GO:0005737">
    <property type="term" value="C:cytoplasm"/>
    <property type="evidence" value="ECO:0007669"/>
    <property type="project" value="TreeGrafter"/>
</dbReference>
<dbReference type="GO" id="GO:0016787">
    <property type="term" value="F:hydrolase activity"/>
    <property type="evidence" value="ECO:0007669"/>
    <property type="project" value="InterPro"/>
</dbReference>
<name>A0AAV9X7S7_9PEZI</name>
<reference evidence="4 5" key="1">
    <citation type="submission" date="2019-10" db="EMBL/GenBank/DDBJ databases">
        <authorList>
            <person name="Palmer J.M."/>
        </authorList>
    </citation>
    <scope>NUCLEOTIDE SEQUENCE [LARGE SCALE GENOMIC DNA]</scope>
    <source>
        <strain evidence="4 5">TWF694</strain>
    </source>
</reference>
<evidence type="ECO:0008006" key="6">
    <source>
        <dbReference type="Google" id="ProtNLM"/>
    </source>
</evidence>
<dbReference type="Pfam" id="PF01112">
    <property type="entry name" value="Asparaginase_2"/>
    <property type="match status" value="2"/>
</dbReference>
<sequence length="403" mass="43551">MSVLSREFSKPKARIVIHGGAGNISRENLTAPARHEYLSSLARILSQVHPKLISGQLNALDAAVAAVKLFEDDPLFNAGKGAVFTLDGTNELEASVMVSRGAQKRCAGVFLLKHVKNPILLAKELLLRDDPRTERGRQHNCLSGPYAEQLAERWGLEIVDPSYFFTEKRWKQHLDDLKRSEADIEEEPLIDLKDEKADVGNARMGLREADLEEYLPKGTVGCVVLDNDGVIAAATSTGGLTNKVPGRIGDTPTPGAGFWAEEWEVIAPAEPSRGLIDILTNSLAGCLPTSAPKDKTHRAVALSGTGNGDYFLRLSACHNITARCRFGGKSLRQAARDVCGPDGEMKRAGDKRTAPDGAVIGIDDQGEIIMEMNCGGCFRGMVDHDGNILVGAYADEPLQVWST</sequence>
<dbReference type="AlphaFoldDB" id="A0AAV9X7S7"/>
<gene>
    <name evidence="4" type="ORF">TWF694_011421</name>
</gene>
<feature type="site" description="Cleavage; by autolysis" evidence="3">
    <location>
        <begin position="218"/>
        <end position="219"/>
    </location>
</feature>
<feature type="binding site" evidence="2">
    <location>
        <begin position="247"/>
        <end position="250"/>
    </location>
    <ligand>
        <name>substrate</name>
    </ligand>
</feature>
<dbReference type="CDD" id="cd04701">
    <property type="entry name" value="Asparaginase_2"/>
    <property type="match status" value="1"/>
</dbReference>
<dbReference type="Proteomes" id="UP001365542">
    <property type="component" value="Unassembled WGS sequence"/>
</dbReference>
<evidence type="ECO:0000256" key="3">
    <source>
        <dbReference type="PIRSR" id="PIRSR600246-3"/>
    </source>
</evidence>
<comment type="caution">
    <text evidence="4">The sequence shown here is derived from an EMBL/GenBank/DDBJ whole genome shotgun (WGS) entry which is preliminary data.</text>
</comment>
<feature type="binding site" evidence="2">
    <location>
        <begin position="305"/>
        <end position="308"/>
    </location>
    <ligand>
        <name>substrate</name>
    </ligand>
</feature>
<evidence type="ECO:0000256" key="2">
    <source>
        <dbReference type="PIRSR" id="PIRSR600246-2"/>
    </source>
</evidence>
<dbReference type="PANTHER" id="PTHR10188">
    <property type="entry name" value="L-ASPARAGINASE"/>
    <property type="match status" value="1"/>
</dbReference>
<protein>
    <recommendedName>
        <fullName evidence="6">L-asparaginase</fullName>
    </recommendedName>
</protein>
<proteinExistence type="predicted"/>
<dbReference type="PANTHER" id="PTHR10188:SF43">
    <property type="entry name" value="ASPARAGINASE (EUROFUNG)"/>
    <property type="match status" value="1"/>
</dbReference>
<dbReference type="Gene3D" id="3.60.20.30">
    <property type="entry name" value="(Glycosyl)asparaginase"/>
    <property type="match status" value="1"/>
</dbReference>
<evidence type="ECO:0000256" key="1">
    <source>
        <dbReference type="PIRSR" id="PIRSR600246-1"/>
    </source>
</evidence>
<organism evidence="4 5">
    <name type="scientific">Orbilia ellipsospora</name>
    <dbReference type="NCBI Taxonomy" id="2528407"/>
    <lineage>
        <taxon>Eukaryota</taxon>
        <taxon>Fungi</taxon>
        <taxon>Dikarya</taxon>
        <taxon>Ascomycota</taxon>
        <taxon>Pezizomycotina</taxon>
        <taxon>Orbiliomycetes</taxon>
        <taxon>Orbiliales</taxon>
        <taxon>Orbiliaceae</taxon>
        <taxon>Orbilia</taxon>
    </lineage>
</organism>
<evidence type="ECO:0000313" key="4">
    <source>
        <dbReference type="EMBL" id="KAK6537224.1"/>
    </source>
</evidence>
<dbReference type="EMBL" id="JAVHJO010000009">
    <property type="protein sequence ID" value="KAK6537224.1"/>
    <property type="molecule type" value="Genomic_DNA"/>
</dbReference>
<dbReference type="SUPFAM" id="SSF56235">
    <property type="entry name" value="N-terminal nucleophile aminohydrolases (Ntn hydrolases)"/>
    <property type="match status" value="1"/>
</dbReference>
<feature type="active site" description="Nucleophile" evidence="1">
    <location>
        <position position="219"/>
    </location>
</feature>
<dbReference type="InterPro" id="IPR000246">
    <property type="entry name" value="Peptidase_T2"/>
</dbReference>
<keyword evidence="5" id="KW-1185">Reference proteome</keyword>
<evidence type="ECO:0000313" key="5">
    <source>
        <dbReference type="Proteomes" id="UP001365542"/>
    </source>
</evidence>